<gene>
    <name evidence="7" type="ORF">Slati_3409900</name>
</gene>
<dbReference type="PANTHER" id="PTHR23427">
    <property type="entry name" value="SURFEIT LOCUS PROTEIN"/>
    <property type="match status" value="1"/>
</dbReference>
<reference evidence="7" key="1">
    <citation type="submission" date="2020-06" db="EMBL/GenBank/DDBJ databases">
        <authorList>
            <person name="Li T."/>
            <person name="Hu X."/>
            <person name="Zhang T."/>
            <person name="Song X."/>
            <person name="Zhang H."/>
            <person name="Dai N."/>
            <person name="Sheng W."/>
            <person name="Hou X."/>
            <person name="Wei L."/>
        </authorList>
    </citation>
    <scope>NUCLEOTIDE SEQUENCE</scope>
    <source>
        <strain evidence="7">KEN1</strain>
        <tissue evidence="7">Leaf</tissue>
    </source>
</reference>
<feature type="region of interest" description="Disordered" evidence="6">
    <location>
        <begin position="1"/>
        <end position="21"/>
    </location>
</feature>
<protein>
    <recommendedName>
        <fullName evidence="5">SURF1-like protein</fullName>
    </recommendedName>
</protein>
<dbReference type="CDD" id="cd06662">
    <property type="entry name" value="SURF1"/>
    <property type="match status" value="1"/>
</dbReference>
<feature type="compositionally biased region" description="Polar residues" evidence="6">
    <location>
        <begin position="1"/>
        <end position="18"/>
    </location>
</feature>
<evidence type="ECO:0000256" key="1">
    <source>
        <dbReference type="ARBA" id="ARBA00004370"/>
    </source>
</evidence>
<comment type="similarity">
    <text evidence="5">Belongs to the SURF1 family.</text>
</comment>
<dbReference type="EMBL" id="JACGWN010000012">
    <property type="protein sequence ID" value="KAL0415780.1"/>
    <property type="molecule type" value="Genomic_DNA"/>
</dbReference>
<evidence type="ECO:0000313" key="7">
    <source>
        <dbReference type="EMBL" id="KAL0415780.1"/>
    </source>
</evidence>
<comment type="caution">
    <text evidence="5">Lacks conserved residue(s) required for the propagation of feature annotation.</text>
</comment>
<dbReference type="InterPro" id="IPR002994">
    <property type="entry name" value="Surf1/Shy1"/>
</dbReference>
<keyword evidence="4 5" id="KW-0472">Membrane</keyword>
<comment type="function">
    <text evidence="5">Probably involved in the biogenesis of the COX complex.</text>
</comment>
<keyword evidence="3 5" id="KW-1133">Transmembrane helix</keyword>
<accession>A0AAW2UEP5</accession>
<sequence>MQPFTTKILKTSPPQSNRAPPPLRRLRRLFYCLHHLLIEGTQMKIAQTHTLHLVSSSNRTSIRTLGFFGSEIIGILGECISFNMLAASISRIVARNVRQRVNPEIPSKWVPQSSLISTSAQSASAAPQPVQEKRERSIWSKVLLFVPGAITFGLGTWQIFRRQEKIKMLECRQIRLGTEPLKGNEIVPSSGNLDSLEFRRVQCKGVFDEKKSIYIGPRSRSISGVTENGYYLITPLIPVPGDPESIKSPILVNRGWVPRSWRDKAIDASEDEPLSSSSSTTGQESAKTSWWRFWSTKQEALEEHGPSIVPVDVVGVIRGSEKPSIFVPANDPNACQWFYVDVPAIAGACGLPENTLYIEDINENVNPSSPYPIPKDANSLIHSSVMPQDHLNYMLTWYSLSTAVTFMAIKRLKPRKSRR</sequence>
<feature type="transmembrane region" description="Helical" evidence="5">
    <location>
        <begin position="142"/>
        <end position="160"/>
    </location>
</feature>
<keyword evidence="2 5" id="KW-0812">Transmembrane</keyword>
<dbReference type="GO" id="GO:0005743">
    <property type="term" value="C:mitochondrial inner membrane"/>
    <property type="evidence" value="ECO:0007669"/>
    <property type="project" value="UniProtKB-SubCell"/>
</dbReference>
<organism evidence="7">
    <name type="scientific">Sesamum latifolium</name>
    <dbReference type="NCBI Taxonomy" id="2727402"/>
    <lineage>
        <taxon>Eukaryota</taxon>
        <taxon>Viridiplantae</taxon>
        <taxon>Streptophyta</taxon>
        <taxon>Embryophyta</taxon>
        <taxon>Tracheophyta</taxon>
        <taxon>Spermatophyta</taxon>
        <taxon>Magnoliopsida</taxon>
        <taxon>eudicotyledons</taxon>
        <taxon>Gunneridae</taxon>
        <taxon>Pentapetalae</taxon>
        <taxon>asterids</taxon>
        <taxon>lamiids</taxon>
        <taxon>Lamiales</taxon>
        <taxon>Pedaliaceae</taxon>
        <taxon>Sesamum</taxon>
    </lineage>
</organism>
<dbReference type="AlphaFoldDB" id="A0AAW2UEP5"/>
<evidence type="ECO:0000256" key="2">
    <source>
        <dbReference type="ARBA" id="ARBA00022692"/>
    </source>
</evidence>
<dbReference type="InterPro" id="IPR045214">
    <property type="entry name" value="Surf1/Surf4"/>
</dbReference>
<comment type="subcellular location">
    <subcellularLocation>
        <location evidence="1">Membrane</location>
    </subcellularLocation>
    <subcellularLocation>
        <location evidence="5">Mitochondrion inner membrane</location>
        <topology evidence="5">Multi-pass membrane protein</topology>
    </subcellularLocation>
</comment>
<comment type="caution">
    <text evidence="7">The sequence shown here is derived from an EMBL/GenBank/DDBJ whole genome shotgun (WGS) entry which is preliminary data.</text>
</comment>
<reference evidence="7" key="2">
    <citation type="journal article" date="2024" name="Plant">
        <title>Genomic evolution and insights into agronomic trait innovations of Sesamum species.</title>
        <authorList>
            <person name="Miao H."/>
            <person name="Wang L."/>
            <person name="Qu L."/>
            <person name="Liu H."/>
            <person name="Sun Y."/>
            <person name="Le M."/>
            <person name="Wang Q."/>
            <person name="Wei S."/>
            <person name="Zheng Y."/>
            <person name="Lin W."/>
            <person name="Duan Y."/>
            <person name="Cao H."/>
            <person name="Xiong S."/>
            <person name="Wang X."/>
            <person name="Wei L."/>
            <person name="Li C."/>
            <person name="Ma Q."/>
            <person name="Ju M."/>
            <person name="Zhao R."/>
            <person name="Li G."/>
            <person name="Mu C."/>
            <person name="Tian Q."/>
            <person name="Mei H."/>
            <person name="Zhang T."/>
            <person name="Gao T."/>
            <person name="Zhang H."/>
        </authorList>
    </citation>
    <scope>NUCLEOTIDE SEQUENCE</scope>
    <source>
        <tissue evidence="7">Leaf</tissue>
    </source>
</reference>
<evidence type="ECO:0000256" key="6">
    <source>
        <dbReference type="SAM" id="MobiDB-lite"/>
    </source>
</evidence>
<keyword evidence="5" id="KW-0496">Mitochondrion</keyword>
<name>A0AAW2UEP5_9LAMI</name>
<evidence type="ECO:0000256" key="5">
    <source>
        <dbReference type="RuleBase" id="RU363076"/>
    </source>
</evidence>
<dbReference type="Pfam" id="PF02104">
    <property type="entry name" value="SURF1"/>
    <property type="match status" value="1"/>
</dbReference>
<evidence type="ECO:0000256" key="4">
    <source>
        <dbReference type="ARBA" id="ARBA00023136"/>
    </source>
</evidence>
<evidence type="ECO:0000256" key="3">
    <source>
        <dbReference type="ARBA" id="ARBA00022989"/>
    </source>
</evidence>
<proteinExistence type="inferred from homology"/>
<dbReference type="PANTHER" id="PTHR23427:SF2">
    <property type="entry name" value="SURFEIT LOCUS PROTEIN 1"/>
    <property type="match status" value="1"/>
</dbReference>
<keyword evidence="5" id="KW-0999">Mitochondrion inner membrane</keyword>
<dbReference type="PROSITE" id="PS50895">
    <property type="entry name" value="SURF1"/>
    <property type="match status" value="1"/>
</dbReference>